<organism evidence="1 2">
    <name type="scientific">Glaciihabitans tibetensis</name>
    <dbReference type="NCBI Taxonomy" id="1266600"/>
    <lineage>
        <taxon>Bacteria</taxon>
        <taxon>Bacillati</taxon>
        <taxon>Actinomycetota</taxon>
        <taxon>Actinomycetes</taxon>
        <taxon>Micrococcales</taxon>
        <taxon>Microbacteriaceae</taxon>
        <taxon>Glaciihabitans</taxon>
    </lineage>
</organism>
<name>A0A2T0VIZ6_9MICO</name>
<accession>A0A2T0VIZ6</accession>
<sequence length="271" mass="29515">MPLDSRGIYKYTETEDASLVSDLLNKGMTSVSDKVFDIGAALDQLPSDTDGKMTERIAANAAQRDLIYPPPTTQVGEIALQARGASVWRSDKGWTERFYGLHDATLNPAGVGVGAGWYPESGRMPRAAQHRMSTNLQTIPVAVMTPVTFPTATRSFETTGPALNWETSYNDESGQFYFPVAGLYRVDVQINWAGTTETSRRLVQIYNPSTPGDPVTIEESRPSATNYATVSNLSATIPVGLASALYVRVYQNSPSPVNVYGRVAFTYLGVR</sequence>
<dbReference type="Proteomes" id="UP000237983">
    <property type="component" value="Unassembled WGS sequence"/>
</dbReference>
<dbReference type="EMBL" id="PVTL01000001">
    <property type="protein sequence ID" value="PRY70194.1"/>
    <property type="molecule type" value="Genomic_DNA"/>
</dbReference>
<comment type="caution">
    <text evidence="1">The sequence shown here is derived from an EMBL/GenBank/DDBJ whole genome shotgun (WGS) entry which is preliminary data.</text>
</comment>
<reference evidence="1 2" key="1">
    <citation type="submission" date="2018-03" db="EMBL/GenBank/DDBJ databases">
        <title>Genomic Encyclopedia of Type Strains, Phase III (KMG-III): the genomes of soil and plant-associated and newly described type strains.</title>
        <authorList>
            <person name="Whitman W."/>
        </authorList>
    </citation>
    <scope>NUCLEOTIDE SEQUENCE [LARGE SCALE GENOMIC DNA]</scope>
    <source>
        <strain evidence="1 2">CGMCC 1.12484</strain>
    </source>
</reference>
<keyword evidence="2" id="KW-1185">Reference proteome</keyword>
<proteinExistence type="predicted"/>
<evidence type="ECO:0008006" key="3">
    <source>
        <dbReference type="Google" id="ProtNLM"/>
    </source>
</evidence>
<dbReference type="RefSeq" id="WP_106209141.1">
    <property type="nucleotide sequence ID" value="NZ_PVTL01000001.1"/>
</dbReference>
<gene>
    <name evidence="1" type="ORF">B0I08_101322</name>
</gene>
<evidence type="ECO:0000313" key="2">
    <source>
        <dbReference type="Proteomes" id="UP000237983"/>
    </source>
</evidence>
<evidence type="ECO:0000313" key="1">
    <source>
        <dbReference type="EMBL" id="PRY70194.1"/>
    </source>
</evidence>
<protein>
    <recommendedName>
        <fullName evidence="3">C1q domain-containing protein</fullName>
    </recommendedName>
</protein>
<dbReference type="AlphaFoldDB" id="A0A2T0VIZ6"/>
<dbReference type="OrthoDB" id="4990683at2"/>